<sequence length="139" mass="15047">MPIVVGYLSSKEGEAALEAAVSEAQRRDGRLVVVLSRRGRQEDHAALDAEADTVRDRLDAVDVGYEVRPVRRGQDVAEDIVRTAEETDAELIVIGLRRRTPVGKLLLGSNAQRILLEASCPVLAVKPDPGTADGDAERH</sequence>
<dbReference type="EMBL" id="JARACI010000741">
    <property type="protein sequence ID" value="MDD9205998.1"/>
    <property type="molecule type" value="Genomic_DNA"/>
</dbReference>
<evidence type="ECO:0000256" key="1">
    <source>
        <dbReference type="ARBA" id="ARBA00008791"/>
    </source>
</evidence>
<accession>A0ABT5TVB2</accession>
<dbReference type="Pfam" id="PF00582">
    <property type="entry name" value="Usp"/>
    <property type="match status" value="1"/>
</dbReference>
<proteinExistence type="inferred from homology"/>
<feature type="domain" description="UspA" evidence="2">
    <location>
        <begin position="2"/>
        <end position="126"/>
    </location>
</feature>
<comment type="similarity">
    <text evidence="1">Belongs to the universal stress protein A family.</text>
</comment>
<gene>
    <name evidence="3" type="ORF">PU560_05870</name>
</gene>
<evidence type="ECO:0000259" key="2">
    <source>
        <dbReference type="Pfam" id="PF00582"/>
    </source>
</evidence>
<dbReference type="InterPro" id="IPR014729">
    <property type="entry name" value="Rossmann-like_a/b/a_fold"/>
</dbReference>
<comment type="caution">
    <text evidence="3">The sequence shown here is derived from an EMBL/GenBank/DDBJ whole genome shotgun (WGS) entry which is preliminary data.</text>
</comment>
<protein>
    <submittedName>
        <fullName evidence="3">Universal stress protein</fullName>
    </submittedName>
</protein>
<dbReference type="InterPro" id="IPR006015">
    <property type="entry name" value="Universal_stress_UspA"/>
</dbReference>
<dbReference type="PANTHER" id="PTHR46268">
    <property type="entry name" value="STRESS RESPONSE PROTEIN NHAX"/>
    <property type="match status" value="1"/>
</dbReference>
<name>A0ABT5TVB2_9MICO</name>
<organism evidence="3 4">
    <name type="scientific">Georgenia halotolerans</name>
    <dbReference type="NCBI Taxonomy" id="3028317"/>
    <lineage>
        <taxon>Bacteria</taxon>
        <taxon>Bacillati</taxon>
        <taxon>Actinomycetota</taxon>
        <taxon>Actinomycetes</taxon>
        <taxon>Micrococcales</taxon>
        <taxon>Bogoriellaceae</taxon>
        <taxon>Georgenia</taxon>
    </lineage>
</organism>
<evidence type="ECO:0000313" key="3">
    <source>
        <dbReference type="EMBL" id="MDD9205998.1"/>
    </source>
</evidence>
<dbReference type="Gene3D" id="3.40.50.620">
    <property type="entry name" value="HUPs"/>
    <property type="match status" value="1"/>
</dbReference>
<evidence type="ECO:0000313" key="4">
    <source>
        <dbReference type="Proteomes" id="UP001165561"/>
    </source>
</evidence>
<dbReference type="PANTHER" id="PTHR46268:SF6">
    <property type="entry name" value="UNIVERSAL STRESS PROTEIN UP12"/>
    <property type="match status" value="1"/>
</dbReference>
<dbReference type="SUPFAM" id="SSF52402">
    <property type="entry name" value="Adenine nucleotide alpha hydrolases-like"/>
    <property type="match status" value="1"/>
</dbReference>
<reference evidence="3" key="1">
    <citation type="submission" date="2023-02" db="EMBL/GenBank/DDBJ databases">
        <title>Georgenia sp.10Sc9-8, isolated from a soil sample collected from the Taklamakan desert.</title>
        <authorList>
            <person name="Liu S."/>
        </authorList>
    </citation>
    <scope>NUCLEOTIDE SEQUENCE</scope>
    <source>
        <strain evidence="3">10Sc9-8</strain>
    </source>
</reference>
<dbReference type="InterPro" id="IPR006016">
    <property type="entry name" value="UspA"/>
</dbReference>
<dbReference type="PRINTS" id="PR01438">
    <property type="entry name" value="UNVRSLSTRESS"/>
</dbReference>
<dbReference type="CDD" id="cd00293">
    <property type="entry name" value="USP-like"/>
    <property type="match status" value="1"/>
</dbReference>
<keyword evidence="4" id="KW-1185">Reference proteome</keyword>
<dbReference type="Proteomes" id="UP001165561">
    <property type="component" value="Unassembled WGS sequence"/>
</dbReference>